<gene>
    <name evidence="1" type="ORF">G4P54_11400</name>
</gene>
<accession>A0A2X0ZUJ9</accession>
<dbReference type="KEGG" id="bteq:G4P54_11400"/>
<dbReference type="RefSeq" id="WP_024715332.1">
    <property type="nucleotide sequence ID" value="NZ_CP048852.1"/>
</dbReference>
<dbReference type="EMBL" id="CP048852">
    <property type="protein sequence ID" value="QIW80355.1"/>
    <property type="molecule type" value="Genomic_DNA"/>
</dbReference>
<dbReference type="Pfam" id="PF09911">
    <property type="entry name" value="DUF2140"/>
    <property type="match status" value="1"/>
</dbReference>
<protein>
    <submittedName>
        <fullName evidence="1">YpmS family protein</fullName>
    </submittedName>
</protein>
<dbReference type="InterPro" id="IPR018672">
    <property type="entry name" value="DUF2140"/>
</dbReference>
<proteinExistence type="predicted"/>
<dbReference type="OrthoDB" id="2412610at2"/>
<keyword evidence="2" id="KW-1185">Reference proteome</keyword>
<dbReference type="AlphaFoldDB" id="A0A2X0ZUJ9"/>
<reference evidence="1 2" key="1">
    <citation type="submission" date="2020-02" db="EMBL/GenBank/DDBJ databases">
        <title>Genome sequencing, annotation and comparative genomic analysis of Bacillus tequilensis EA-CB0015, an effective biological control agent against Pseudocercospora fijiensis in banana plants.</title>
        <authorList>
            <person name="Cuellar-Gaviria T.Z."/>
            <person name="Ju K.-S."/>
            <person name="Villegas-Escobar V."/>
        </authorList>
    </citation>
    <scope>NUCLEOTIDE SEQUENCE [LARGE SCALE GENOMIC DNA]</scope>
    <source>
        <strain evidence="1 2">EA-CB0015</strain>
    </source>
</reference>
<dbReference type="Proteomes" id="UP000501914">
    <property type="component" value="Chromosome"/>
</dbReference>
<organism evidence="1 2">
    <name type="scientific">Bacillus tequilensis</name>
    <dbReference type="NCBI Taxonomy" id="227866"/>
    <lineage>
        <taxon>Bacteria</taxon>
        <taxon>Bacillati</taxon>
        <taxon>Bacillota</taxon>
        <taxon>Bacilli</taxon>
        <taxon>Bacillales</taxon>
        <taxon>Bacillaceae</taxon>
        <taxon>Bacillus</taxon>
    </lineage>
</organism>
<evidence type="ECO:0000313" key="1">
    <source>
        <dbReference type="EMBL" id="QIW80355.1"/>
    </source>
</evidence>
<evidence type="ECO:0000313" key="2">
    <source>
        <dbReference type="Proteomes" id="UP000501914"/>
    </source>
</evidence>
<sequence>MNKWKQLFFILLAINLILAVGVMALVMLPGKQAQVKDSTDSEYGFQVTSTKESLAAFVNSYLNDKASNKLDYKVEIDDDVHVAGKIKAFSTSIDAFIAFEPTVKKNGDVELNVTQFSLGKLSIPISFVLNYMDSFYELPSFVHVHPGDKSIEVRLSEMPLTNGMYVKADKINLEKDEIEFSYYHPKH</sequence>
<name>A0A2X0ZUJ9_9BACI</name>